<dbReference type="OrthoDB" id="8442777at2"/>
<comment type="caution">
    <text evidence="5">The sequence shown here is derived from an EMBL/GenBank/DDBJ whole genome shotgun (WGS) entry which is preliminary data.</text>
</comment>
<dbReference type="Pfam" id="PF04336">
    <property type="entry name" value="ACP_PD"/>
    <property type="match status" value="1"/>
</dbReference>
<evidence type="ECO:0000256" key="4">
    <source>
        <dbReference type="ARBA" id="ARBA00023160"/>
    </source>
</evidence>
<gene>
    <name evidence="5" type="ORF">VII00023_17209</name>
</gene>
<evidence type="ECO:0000256" key="2">
    <source>
        <dbReference type="ARBA" id="ARBA00022801"/>
    </source>
</evidence>
<evidence type="ECO:0000313" key="5">
    <source>
        <dbReference type="EMBL" id="EGU33893.1"/>
    </source>
</evidence>
<dbReference type="RefSeq" id="WP_006713972.1">
    <property type="nucleotide sequence ID" value="NZ_AFWF01000257.1"/>
</dbReference>
<keyword evidence="2" id="KW-0378">Hydrolase</keyword>
<dbReference type="AlphaFoldDB" id="F9S655"/>
<evidence type="ECO:0000313" key="6">
    <source>
        <dbReference type="Proteomes" id="UP000004605"/>
    </source>
</evidence>
<evidence type="ECO:0000256" key="3">
    <source>
        <dbReference type="ARBA" id="ARBA00023098"/>
    </source>
</evidence>
<keyword evidence="4" id="KW-0276">Fatty acid metabolism</keyword>
<keyword evidence="6" id="KW-1185">Reference proteome</keyword>
<keyword evidence="1" id="KW-0444">Lipid biosynthesis</keyword>
<reference evidence="5 6" key="1">
    <citation type="journal article" date="2012" name="Int. J. Syst. Evol. Microbiol.">
        <title>Vibrio caribbeanicus sp. nov., isolated from the marine sponge Scleritoderma cyanea.</title>
        <authorList>
            <person name="Hoffmann M."/>
            <person name="Monday S.R."/>
            <person name="Allard M.W."/>
            <person name="Strain E.A."/>
            <person name="Whittaker P."/>
            <person name="Naum M."/>
            <person name="McCarthy P.J."/>
            <person name="Lopez J.V."/>
            <person name="Fischer M."/>
            <person name="Brown E.W."/>
        </authorList>
    </citation>
    <scope>NUCLEOTIDE SEQUENCE [LARGE SCALE GENOMIC DNA]</scope>
    <source>
        <strain evidence="5 6">ATCC 700023</strain>
    </source>
</reference>
<sequence length="195" mass="22763">MNFLAHLHIAHHCGSNLLGNLLGDFVKGDPNRDYEPEIAAGIRLHRFVDSYTDSATILLRAKQHFPQGHRRFAGIALDVFWDHCLATHWENYHPLPLDLFCQQSESIVKQTDVGMLPERFILVSENMWRGRWLESYQSLDNIEIALSRMSARRDSMAPLKECYPYLQRHYGDLQQLFAEFYPELLRASQDFSVER</sequence>
<dbReference type="InterPro" id="IPR007431">
    <property type="entry name" value="ACP_PD"/>
</dbReference>
<organism evidence="5 6">
    <name type="scientific">Vibrio ichthyoenteri ATCC 700023</name>
    <dbReference type="NCBI Taxonomy" id="870968"/>
    <lineage>
        <taxon>Bacteria</taxon>
        <taxon>Pseudomonadati</taxon>
        <taxon>Pseudomonadota</taxon>
        <taxon>Gammaproteobacteria</taxon>
        <taxon>Vibrionales</taxon>
        <taxon>Vibrionaceae</taxon>
        <taxon>Vibrio</taxon>
    </lineage>
</organism>
<dbReference type="Proteomes" id="UP000004605">
    <property type="component" value="Unassembled WGS sequence"/>
</dbReference>
<dbReference type="EMBL" id="AFWF01000257">
    <property type="protein sequence ID" value="EGU33893.1"/>
    <property type="molecule type" value="Genomic_DNA"/>
</dbReference>
<protein>
    <recommendedName>
        <fullName evidence="7">Acyl carrier protein phosphodiesterase</fullName>
    </recommendedName>
</protein>
<dbReference type="PANTHER" id="PTHR38764:SF1">
    <property type="entry name" value="ACYL CARRIER PROTEIN PHOSPHODIESTERASE"/>
    <property type="match status" value="1"/>
</dbReference>
<keyword evidence="3" id="KW-0443">Lipid metabolism</keyword>
<proteinExistence type="predicted"/>
<dbReference type="GO" id="GO:0008770">
    <property type="term" value="F:[acyl-carrier-protein] phosphodiesterase activity"/>
    <property type="evidence" value="ECO:0007669"/>
    <property type="project" value="InterPro"/>
</dbReference>
<dbReference type="PANTHER" id="PTHR38764">
    <property type="entry name" value="ACYL CARRIER PROTEIN PHOSPHODIESTERASE"/>
    <property type="match status" value="1"/>
</dbReference>
<name>F9S655_9VIBR</name>
<evidence type="ECO:0000256" key="1">
    <source>
        <dbReference type="ARBA" id="ARBA00022516"/>
    </source>
</evidence>
<dbReference type="PIRSF" id="PIRSF011489">
    <property type="entry name" value="DUF479"/>
    <property type="match status" value="1"/>
</dbReference>
<dbReference type="GO" id="GO:0006633">
    <property type="term" value="P:fatty acid biosynthetic process"/>
    <property type="evidence" value="ECO:0007669"/>
    <property type="project" value="UniProtKB-KW"/>
</dbReference>
<accession>F9S655</accession>
<evidence type="ECO:0008006" key="7">
    <source>
        <dbReference type="Google" id="ProtNLM"/>
    </source>
</evidence>
<keyword evidence="4" id="KW-0275">Fatty acid biosynthesis</keyword>